<dbReference type="PANTHER" id="PTHR31793:SF24">
    <property type="entry name" value="LONG-CHAIN ACYL-COA THIOESTERASE FADM"/>
    <property type="match status" value="1"/>
</dbReference>
<gene>
    <name evidence="1" type="ORF">IOE58_07895</name>
</gene>
<proteinExistence type="predicted"/>
<dbReference type="RefSeq" id="WP_193865854.1">
    <property type="nucleotide sequence ID" value="NZ_JADEYR010000006.1"/>
</dbReference>
<accession>A0ABR9W120</accession>
<dbReference type="CDD" id="cd00586">
    <property type="entry name" value="4HBT"/>
    <property type="match status" value="1"/>
</dbReference>
<dbReference type="SUPFAM" id="SSF54637">
    <property type="entry name" value="Thioesterase/thiol ester dehydrase-isomerase"/>
    <property type="match status" value="1"/>
</dbReference>
<evidence type="ECO:0000313" key="1">
    <source>
        <dbReference type="EMBL" id="MBE9404112.1"/>
    </source>
</evidence>
<comment type="caution">
    <text evidence="1">The sequence shown here is derived from an EMBL/GenBank/DDBJ whole genome shotgun (WGS) entry which is preliminary data.</text>
</comment>
<sequence>MAHLDIDVAVRWTDLDAYGHVNNAAMVRLLEEGRIAAFWQPTAEEIALGAPDSPAALGSAGVGAEISTVVASQRIEYVATLGHRREGVIVRLWVSRLGGASMDVDYLVLTKDDPDGARPVTRARTVMVTIDATTGAPVRLGDEVRERLERYRAEPLTFRG</sequence>
<dbReference type="InterPro" id="IPR029069">
    <property type="entry name" value="HotDog_dom_sf"/>
</dbReference>
<dbReference type="Gene3D" id="3.10.129.10">
    <property type="entry name" value="Hotdog Thioesterase"/>
    <property type="match status" value="1"/>
</dbReference>
<dbReference type="Proteomes" id="UP000644727">
    <property type="component" value="Unassembled WGS sequence"/>
</dbReference>
<name>A0ABR9W120_9MICO</name>
<evidence type="ECO:0000313" key="2">
    <source>
        <dbReference type="Proteomes" id="UP000644727"/>
    </source>
</evidence>
<organism evidence="1 2">
    <name type="scientific">Brachybacterium epidermidis</name>
    <dbReference type="NCBI Taxonomy" id="2781983"/>
    <lineage>
        <taxon>Bacteria</taxon>
        <taxon>Bacillati</taxon>
        <taxon>Actinomycetota</taxon>
        <taxon>Actinomycetes</taxon>
        <taxon>Micrococcales</taxon>
        <taxon>Dermabacteraceae</taxon>
        <taxon>Brachybacterium</taxon>
    </lineage>
</organism>
<keyword evidence="2" id="KW-1185">Reference proteome</keyword>
<dbReference type="InterPro" id="IPR050563">
    <property type="entry name" value="4-hydroxybenzoyl-CoA_TE"/>
</dbReference>
<dbReference type="EMBL" id="JADEYR010000006">
    <property type="protein sequence ID" value="MBE9404112.1"/>
    <property type="molecule type" value="Genomic_DNA"/>
</dbReference>
<dbReference type="Pfam" id="PF13279">
    <property type="entry name" value="4HBT_2"/>
    <property type="match status" value="1"/>
</dbReference>
<dbReference type="PANTHER" id="PTHR31793">
    <property type="entry name" value="4-HYDROXYBENZOYL-COA THIOESTERASE FAMILY MEMBER"/>
    <property type="match status" value="1"/>
</dbReference>
<protein>
    <submittedName>
        <fullName evidence="1">Acyl-CoA thioesterase</fullName>
    </submittedName>
</protein>
<reference evidence="1 2" key="1">
    <citation type="submission" date="2020-10" db="EMBL/GenBank/DDBJ databases">
        <title>Draft genome and description of Brachybacterium epidermidis sp nov.</title>
        <authorList>
            <person name="Boxberger M."/>
            <person name="La Scola B."/>
        </authorList>
    </citation>
    <scope>NUCLEOTIDE SEQUENCE [LARGE SCALE GENOMIC DNA]</scope>
    <source>
        <strain evidence="1 2">Marseille-Q2903</strain>
    </source>
</reference>